<dbReference type="Gene3D" id="2.40.50.140">
    <property type="entry name" value="Nucleic acid-binding proteins"/>
    <property type="match status" value="2"/>
</dbReference>
<name>A0AAW1J3Y5_SAPOF</name>
<sequence>MRGALFGDQVEGYKEAFVYNGVYEIANAPIKHCSEQWKSNSNELNYQMTFGRQTIIQAVNTESGPILPEYQCISQIPKAGNPDDKFDVLGIVLYVEEKARKINISKERENLVREIVITDHRPPMIISTWNDLAENDCDALSSSAKIFSVVGFTALRVSTHKGFSLTSSMSTTIIHDPKGSRARALEDWVSQHQEALSDRQTRILDVHNTLQEERRWLKVVIPDANFDKVNAYLGCSNCGKRTDVPVGKPYACTTCSKDFSDGTGTLAITMFTQDCEKMFRMTAPDIFRVKNSDDRTTFKAVQQLLRTPDVLIEVGPKTTLSRNNVLQWVLKQVVIEPKEAQVKDKDAHIENEDNVEVSTSQVSVPTIGDQTNADASTPTTIIGVTNDAKTP</sequence>
<dbReference type="SUPFAM" id="SSF50249">
    <property type="entry name" value="Nucleic acid-binding proteins"/>
    <property type="match status" value="2"/>
</dbReference>
<protein>
    <submittedName>
        <fullName evidence="2">Uncharacterized protein</fullName>
    </submittedName>
</protein>
<reference evidence="2" key="1">
    <citation type="submission" date="2024-03" db="EMBL/GenBank/DDBJ databases">
        <title>WGS assembly of Saponaria officinalis var. Norfolk2.</title>
        <authorList>
            <person name="Jenkins J."/>
            <person name="Shu S."/>
            <person name="Grimwood J."/>
            <person name="Barry K."/>
            <person name="Goodstein D."/>
            <person name="Schmutz J."/>
            <person name="Leebens-Mack J."/>
            <person name="Osbourn A."/>
        </authorList>
    </citation>
    <scope>NUCLEOTIDE SEQUENCE [LARGE SCALE GENOMIC DNA]</scope>
    <source>
        <strain evidence="2">JIC</strain>
    </source>
</reference>
<feature type="compositionally biased region" description="Polar residues" evidence="1">
    <location>
        <begin position="356"/>
        <end position="391"/>
    </location>
</feature>
<evidence type="ECO:0000313" key="3">
    <source>
        <dbReference type="Proteomes" id="UP001443914"/>
    </source>
</evidence>
<keyword evidence="3" id="KW-1185">Reference proteome</keyword>
<comment type="caution">
    <text evidence="2">The sequence shown here is derived from an EMBL/GenBank/DDBJ whole genome shotgun (WGS) entry which is preliminary data.</text>
</comment>
<dbReference type="PANTHER" id="PTHR47165">
    <property type="entry name" value="OS03G0429900 PROTEIN"/>
    <property type="match status" value="1"/>
</dbReference>
<dbReference type="InterPro" id="IPR012340">
    <property type="entry name" value="NA-bd_OB-fold"/>
</dbReference>
<evidence type="ECO:0000256" key="1">
    <source>
        <dbReference type="SAM" id="MobiDB-lite"/>
    </source>
</evidence>
<dbReference type="EMBL" id="JBDFQZ010000008">
    <property type="protein sequence ID" value="KAK9696971.1"/>
    <property type="molecule type" value="Genomic_DNA"/>
</dbReference>
<feature type="region of interest" description="Disordered" evidence="1">
    <location>
        <begin position="354"/>
        <end position="391"/>
    </location>
</feature>
<dbReference type="Proteomes" id="UP001443914">
    <property type="component" value="Unassembled WGS sequence"/>
</dbReference>
<dbReference type="PANTHER" id="PTHR47165:SF4">
    <property type="entry name" value="OS03G0429900 PROTEIN"/>
    <property type="match status" value="1"/>
</dbReference>
<proteinExistence type="predicted"/>
<organism evidence="2 3">
    <name type="scientific">Saponaria officinalis</name>
    <name type="common">Common soapwort</name>
    <name type="synonym">Lychnis saponaria</name>
    <dbReference type="NCBI Taxonomy" id="3572"/>
    <lineage>
        <taxon>Eukaryota</taxon>
        <taxon>Viridiplantae</taxon>
        <taxon>Streptophyta</taxon>
        <taxon>Embryophyta</taxon>
        <taxon>Tracheophyta</taxon>
        <taxon>Spermatophyta</taxon>
        <taxon>Magnoliopsida</taxon>
        <taxon>eudicotyledons</taxon>
        <taxon>Gunneridae</taxon>
        <taxon>Pentapetalae</taxon>
        <taxon>Caryophyllales</taxon>
        <taxon>Caryophyllaceae</taxon>
        <taxon>Caryophylleae</taxon>
        <taxon>Saponaria</taxon>
    </lineage>
</organism>
<accession>A0AAW1J3Y5</accession>
<evidence type="ECO:0000313" key="2">
    <source>
        <dbReference type="EMBL" id="KAK9696971.1"/>
    </source>
</evidence>
<gene>
    <name evidence="2" type="ORF">RND81_08G007200</name>
</gene>
<dbReference type="AlphaFoldDB" id="A0AAW1J3Y5"/>